<reference evidence="4" key="1">
    <citation type="submission" date="2016-06" db="UniProtKB">
        <authorList>
            <consortium name="WormBaseParasite"/>
        </authorList>
    </citation>
    <scope>IDENTIFICATION</scope>
</reference>
<proteinExistence type="predicted"/>
<dbReference type="InterPro" id="IPR036383">
    <property type="entry name" value="TSP1_rpt_sf"/>
</dbReference>
<feature type="domain" description="Ig-like" evidence="1">
    <location>
        <begin position="77"/>
        <end position="169"/>
    </location>
</feature>
<dbReference type="Gene3D" id="2.60.40.10">
    <property type="entry name" value="Immunoglobulins"/>
    <property type="match status" value="1"/>
</dbReference>
<dbReference type="InterPro" id="IPR007110">
    <property type="entry name" value="Ig-like_dom"/>
</dbReference>
<dbReference type="SMART" id="SM00409">
    <property type="entry name" value="IG"/>
    <property type="match status" value="1"/>
</dbReference>
<dbReference type="PROSITE" id="PS50835">
    <property type="entry name" value="IG_LIKE"/>
    <property type="match status" value="1"/>
</dbReference>
<dbReference type="InterPro" id="IPR036179">
    <property type="entry name" value="Ig-like_dom_sf"/>
</dbReference>
<dbReference type="SUPFAM" id="SSF82895">
    <property type="entry name" value="TSP-1 type 1 repeat"/>
    <property type="match status" value="1"/>
</dbReference>
<dbReference type="Pfam" id="PF19030">
    <property type="entry name" value="TSP1_ADAMTS"/>
    <property type="match status" value="1"/>
</dbReference>
<dbReference type="InterPro" id="IPR003598">
    <property type="entry name" value="Ig_sub2"/>
</dbReference>
<dbReference type="Gene3D" id="2.20.100.10">
    <property type="entry name" value="Thrombospondin type-1 (TSP1) repeat"/>
    <property type="match status" value="1"/>
</dbReference>
<keyword evidence="3" id="KW-1185">Reference proteome</keyword>
<dbReference type="SUPFAM" id="SSF48726">
    <property type="entry name" value="Immunoglobulin"/>
    <property type="match status" value="1"/>
</dbReference>
<dbReference type="SMART" id="SM00408">
    <property type="entry name" value="IGc2"/>
    <property type="match status" value="1"/>
</dbReference>
<name>A0A183D0V4_9BILA</name>
<dbReference type="AlphaFoldDB" id="A0A183D0V4"/>
<dbReference type="InterPro" id="IPR013783">
    <property type="entry name" value="Ig-like_fold"/>
</dbReference>
<dbReference type="Pfam" id="PF13927">
    <property type="entry name" value="Ig_3"/>
    <property type="match status" value="1"/>
</dbReference>
<dbReference type="InterPro" id="IPR000884">
    <property type="entry name" value="TSP1_rpt"/>
</dbReference>
<evidence type="ECO:0000313" key="4">
    <source>
        <dbReference type="WBParaSite" id="GPUH_0000235001-mRNA-1"/>
    </source>
</evidence>
<dbReference type="Proteomes" id="UP000271098">
    <property type="component" value="Unassembled WGS sequence"/>
</dbReference>
<dbReference type="InterPro" id="IPR003599">
    <property type="entry name" value="Ig_sub"/>
</dbReference>
<dbReference type="WBParaSite" id="GPUH_0000235001-mRNA-1">
    <property type="protein sequence ID" value="GPUH_0000235001-mRNA-1"/>
    <property type="gene ID" value="GPUH_0000235001"/>
</dbReference>
<accession>A0A183D0V4</accession>
<dbReference type="EMBL" id="UYRT01003454">
    <property type="protein sequence ID" value="VDK33583.1"/>
    <property type="molecule type" value="Genomic_DNA"/>
</dbReference>
<protein>
    <submittedName>
        <fullName evidence="4">Ig-like domain-containing protein</fullName>
    </submittedName>
</protein>
<sequence length="207" mass="23095">IGDWTQCSTSCGPGEQRREVTCEQRVASGDVKQFYPPVQCRHIEKPPTVQLCDLGTCDSISNSVLQDRSEPSYPSAPSFIQHREQNRKLTLNIGGNAKLFVGTSLKVKCPVRNYTKSKIIWTKDGKKITNNAHIKVSSNGALRIFHARMEDAGVYACVAGGVRGNVTLSFKYRDDKVQVQLSNLTLLISMQLSRRKVAKQCCRYSKN</sequence>
<dbReference type="OrthoDB" id="5948003at2759"/>
<evidence type="ECO:0000313" key="2">
    <source>
        <dbReference type="EMBL" id="VDK33583.1"/>
    </source>
</evidence>
<evidence type="ECO:0000259" key="1">
    <source>
        <dbReference type="PROSITE" id="PS50835"/>
    </source>
</evidence>
<evidence type="ECO:0000313" key="3">
    <source>
        <dbReference type="Proteomes" id="UP000271098"/>
    </source>
</evidence>
<reference evidence="2 3" key="2">
    <citation type="submission" date="2018-11" db="EMBL/GenBank/DDBJ databases">
        <authorList>
            <consortium name="Pathogen Informatics"/>
        </authorList>
    </citation>
    <scope>NUCLEOTIDE SEQUENCE [LARGE SCALE GENOMIC DNA]</scope>
</reference>
<gene>
    <name evidence="2" type="ORF">GPUH_LOCUS2345</name>
</gene>
<dbReference type="PROSITE" id="PS50092">
    <property type="entry name" value="TSP1"/>
    <property type="match status" value="1"/>
</dbReference>
<organism evidence="4">
    <name type="scientific">Gongylonema pulchrum</name>
    <dbReference type="NCBI Taxonomy" id="637853"/>
    <lineage>
        <taxon>Eukaryota</taxon>
        <taxon>Metazoa</taxon>
        <taxon>Ecdysozoa</taxon>
        <taxon>Nematoda</taxon>
        <taxon>Chromadorea</taxon>
        <taxon>Rhabditida</taxon>
        <taxon>Spirurina</taxon>
        <taxon>Spiruromorpha</taxon>
        <taxon>Spiruroidea</taxon>
        <taxon>Gongylonematidae</taxon>
        <taxon>Gongylonema</taxon>
    </lineage>
</organism>